<dbReference type="InParanoid" id="A0A2P6NYX8"/>
<reference evidence="5 6" key="1">
    <citation type="journal article" date="2018" name="Genome Biol. Evol.">
        <title>Multiple Roots of Fruiting Body Formation in Amoebozoa.</title>
        <authorList>
            <person name="Hillmann F."/>
            <person name="Forbes G."/>
            <person name="Novohradska S."/>
            <person name="Ferling I."/>
            <person name="Riege K."/>
            <person name="Groth M."/>
            <person name="Westermann M."/>
            <person name="Marz M."/>
            <person name="Spaller T."/>
            <person name="Winckler T."/>
            <person name="Schaap P."/>
            <person name="Glockner G."/>
        </authorList>
    </citation>
    <scope>NUCLEOTIDE SEQUENCE [LARGE SCALE GENOMIC DNA]</scope>
    <source>
        <strain evidence="5 6">Jena</strain>
    </source>
</reference>
<comment type="caution">
    <text evidence="5">The sequence shown here is derived from an EMBL/GenBank/DDBJ whole genome shotgun (WGS) entry which is preliminary data.</text>
</comment>
<keyword evidence="4 5" id="KW-0503">Monooxygenase</keyword>
<dbReference type="GO" id="GO:0004497">
    <property type="term" value="F:monooxygenase activity"/>
    <property type="evidence" value="ECO:0007669"/>
    <property type="project" value="UniProtKB-KW"/>
</dbReference>
<keyword evidence="1" id="KW-0285">Flavoprotein</keyword>
<gene>
    <name evidence="5" type="ORF">PROFUN_01886</name>
</gene>
<evidence type="ECO:0000313" key="5">
    <source>
        <dbReference type="EMBL" id="PRP89166.1"/>
    </source>
</evidence>
<organism evidence="5 6">
    <name type="scientific">Planoprotostelium fungivorum</name>
    <dbReference type="NCBI Taxonomy" id="1890364"/>
    <lineage>
        <taxon>Eukaryota</taxon>
        <taxon>Amoebozoa</taxon>
        <taxon>Evosea</taxon>
        <taxon>Variosea</taxon>
        <taxon>Cavosteliida</taxon>
        <taxon>Cavosteliaceae</taxon>
        <taxon>Planoprotostelium</taxon>
    </lineage>
</organism>
<dbReference type="OrthoDB" id="655030at2759"/>
<dbReference type="Gene3D" id="3.50.50.60">
    <property type="entry name" value="FAD/NAD(P)-binding domain"/>
    <property type="match status" value="1"/>
</dbReference>
<dbReference type="Proteomes" id="UP000241769">
    <property type="component" value="Unassembled WGS sequence"/>
</dbReference>
<dbReference type="PANTHER" id="PTHR47178">
    <property type="entry name" value="MONOOXYGENASE, FAD-BINDING"/>
    <property type="match status" value="1"/>
</dbReference>
<dbReference type="InterPro" id="IPR036188">
    <property type="entry name" value="FAD/NAD-bd_sf"/>
</dbReference>
<evidence type="ECO:0000256" key="2">
    <source>
        <dbReference type="ARBA" id="ARBA00022827"/>
    </source>
</evidence>
<dbReference type="PANTHER" id="PTHR47178:SF6">
    <property type="entry name" value="FAD-BINDING DOMAIN-CONTAINING PROTEIN"/>
    <property type="match status" value="1"/>
</dbReference>
<dbReference type="AlphaFoldDB" id="A0A2P6NYX8"/>
<accession>A0A2P6NYX8</accession>
<proteinExistence type="predicted"/>
<keyword evidence="3" id="KW-0560">Oxidoreductase</keyword>
<keyword evidence="2" id="KW-0274">FAD</keyword>
<dbReference type="STRING" id="1890364.A0A2P6NYX8"/>
<dbReference type="SUPFAM" id="SSF51905">
    <property type="entry name" value="FAD/NAD(P)-binding domain"/>
    <property type="match status" value="1"/>
</dbReference>
<dbReference type="EMBL" id="MDYQ01000005">
    <property type="protein sequence ID" value="PRP89166.1"/>
    <property type="molecule type" value="Genomic_DNA"/>
</dbReference>
<dbReference type="PRINTS" id="PR00420">
    <property type="entry name" value="RNGMNOXGNASE"/>
</dbReference>
<evidence type="ECO:0000256" key="1">
    <source>
        <dbReference type="ARBA" id="ARBA00022630"/>
    </source>
</evidence>
<evidence type="ECO:0000256" key="3">
    <source>
        <dbReference type="ARBA" id="ARBA00023002"/>
    </source>
</evidence>
<evidence type="ECO:0000313" key="6">
    <source>
        <dbReference type="Proteomes" id="UP000241769"/>
    </source>
</evidence>
<sequence>MTEKVIIIGAGLGGLALARGLKTSNIPFTIYESDVKNCELTDYRISVNSIGGHALKELLSQDLFDIFQLTSAIPLNRFLVVDGQLNTLLESKMERRMDVPPEGCDRAMSRLLLRQLLLEGLEDDIHFDRTYDHHVEDEDGLITVHLTDGTTDRCLMLVGADGIISSVRKQILPHARLYDTKMIVISGRCRDGASVGTLHDDSVAHLHGPNGSGGVIYNARYTPMEEILRQLDDTQRSKFSGDPQSLLPRCRSMMIDGRYWNLWFTSEKLPEKFVRLEGSEMLPIAIDVTKQTGYSTSIIDMIEDSDPHSVFSTPEWSCVPMDPWEPTAATLLGDAVHATSRFEANTTLRDAVVLCEAIRDVWDDATSPSTSPSDRKRTIRTAVGLYERQMREYAYPLVIASRSDNGMSSVQRSPTASWLTDLMFRASLKLFNLILPVRNLSSWMDHTAGTQREKRE</sequence>
<name>A0A2P6NYX8_9EUKA</name>
<keyword evidence="6" id="KW-1185">Reference proteome</keyword>
<evidence type="ECO:0000256" key="4">
    <source>
        <dbReference type="ARBA" id="ARBA00023033"/>
    </source>
</evidence>
<protein>
    <submittedName>
        <fullName evidence="5">FAD-depending monooxygenase</fullName>
    </submittedName>
</protein>